<dbReference type="InterPro" id="IPR036390">
    <property type="entry name" value="WH_DNA-bd_sf"/>
</dbReference>
<sequence length="419" mass="47362">MKGPKSTCNIDMNHSKITGTFMHHRKRHIEGILSKRAKIFPVLGVLGPRQVGKSTFLMKQWRERKSAVYITFDNQAIAMRAKHSPEQLLLDETHHQKVHLIIDEAQKVPHIFDSIKALVDANRRVGAFTLSGSVEFSSKSGVRESLAGRMGITRLYPLTIREMSNQSFSSPWVTFDFASGRTLKAKSIETWLLRGGMPIFCGISDADERINLINSWLEAICFRDLKQLKDANYDSEIALTLLKVLAADSRMSINQLASELGTSALSIKKHLSALESLFLIYKIPSFENPRAHPVYRLFDAGVLNALLGGHQTIFSRHSCLITLLINEIYAQYEYAGKLKPQLYYYRARGGAAIDLVLQTNQTLIGIEGTTSIEITPYKQRGMKSFLSKYKQAKGYFIAPVQESYKLDNNLFVIPWDWIS</sequence>
<dbReference type="PANTHER" id="PTHR43566">
    <property type="entry name" value="CONSERVED PROTEIN"/>
    <property type="match status" value="1"/>
</dbReference>
<dbReference type="InterPro" id="IPR025420">
    <property type="entry name" value="DUF4143"/>
</dbReference>
<evidence type="ECO:0000313" key="3">
    <source>
        <dbReference type="EMBL" id="ABS78516.2"/>
    </source>
</evidence>
<dbReference type="InterPro" id="IPR027417">
    <property type="entry name" value="P-loop_NTPase"/>
</dbReference>
<dbReference type="EMBL" id="CP000733">
    <property type="protein sequence ID" value="ABS78516.2"/>
    <property type="molecule type" value="Genomic_DNA"/>
</dbReference>
<protein>
    <submittedName>
        <fullName evidence="3">Hypothetical ATPase</fullName>
    </submittedName>
</protein>
<feature type="domain" description="AAA" evidence="1">
    <location>
        <begin position="41"/>
        <end position="163"/>
    </location>
</feature>
<organism evidence="3 4">
    <name type="scientific">Coxiella burnetii (strain Dugway 5J108-111)</name>
    <dbReference type="NCBI Taxonomy" id="434922"/>
    <lineage>
        <taxon>Bacteria</taxon>
        <taxon>Pseudomonadati</taxon>
        <taxon>Pseudomonadota</taxon>
        <taxon>Gammaproteobacteria</taxon>
        <taxon>Legionellales</taxon>
        <taxon>Coxiellaceae</taxon>
        <taxon>Coxiella</taxon>
    </lineage>
</organism>
<dbReference type="InterPro" id="IPR036388">
    <property type="entry name" value="WH-like_DNA-bd_sf"/>
</dbReference>
<evidence type="ECO:0000259" key="2">
    <source>
        <dbReference type="Pfam" id="PF13635"/>
    </source>
</evidence>
<dbReference type="HOGENOM" id="CLU_041527_3_1_6"/>
<dbReference type="AlphaFoldDB" id="A9KDF5"/>
<proteinExistence type="predicted"/>
<dbReference type="SUPFAM" id="SSF52540">
    <property type="entry name" value="P-loop containing nucleoside triphosphate hydrolases"/>
    <property type="match status" value="1"/>
</dbReference>
<dbReference type="RefSeq" id="WP_010958379.1">
    <property type="nucleotide sequence ID" value="NC_009727.1"/>
</dbReference>
<gene>
    <name evidence="3" type="ordered locus">CBUD_0306</name>
</gene>
<feature type="domain" description="DUF4143" evidence="2">
    <location>
        <begin position="224"/>
        <end position="367"/>
    </location>
</feature>
<dbReference type="PANTHER" id="PTHR43566:SF2">
    <property type="entry name" value="DUF4143 DOMAIN-CONTAINING PROTEIN"/>
    <property type="match status" value="1"/>
</dbReference>
<evidence type="ECO:0000313" key="4">
    <source>
        <dbReference type="Proteomes" id="UP000008555"/>
    </source>
</evidence>
<name>A9KDF5_COXBN</name>
<dbReference type="Proteomes" id="UP000008555">
    <property type="component" value="Chromosome"/>
</dbReference>
<dbReference type="SUPFAM" id="SSF46785">
    <property type="entry name" value="Winged helix' DNA-binding domain"/>
    <property type="match status" value="1"/>
</dbReference>
<dbReference type="Gene3D" id="1.10.10.10">
    <property type="entry name" value="Winged helix-like DNA-binding domain superfamily/Winged helix DNA-binding domain"/>
    <property type="match status" value="1"/>
</dbReference>
<dbReference type="Pfam" id="PF13173">
    <property type="entry name" value="AAA_14"/>
    <property type="match status" value="1"/>
</dbReference>
<dbReference type="KEGG" id="cbd:CBUD_0306"/>
<accession>A9KDF5</accession>
<reference evidence="3 4" key="1">
    <citation type="journal article" date="2009" name="Infect. Immun.">
        <title>Comparative genomics reveal extensive transposon-mediated genomic plasticity and diversity among potential effector proteins within the genus Coxiella.</title>
        <authorList>
            <person name="Beare P.A."/>
            <person name="Unsworth N."/>
            <person name="Andoh M."/>
            <person name="Voth D.E."/>
            <person name="Omsland A."/>
            <person name="Gilk S.D."/>
            <person name="Williams K.P."/>
            <person name="Sobral B.W."/>
            <person name="Kupko J.J.III."/>
            <person name="Porcella S.F."/>
            <person name="Samuel J.E."/>
            <person name="Heinzen R.A."/>
        </authorList>
    </citation>
    <scope>NUCLEOTIDE SEQUENCE [LARGE SCALE GENOMIC DNA]</scope>
    <source>
        <strain evidence="3 4">Dugway 5J108-111</strain>
    </source>
</reference>
<dbReference type="InterPro" id="IPR041682">
    <property type="entry name" value="AAA_14"/>
</dbReference>
<dbReference type="Pfam" id="PF13635">
    <property type="entry name" value="DUF4143"/>
    <property type="match status" value="1"/>
</dbReference>
<evidence type="ECO:0000259" key="1">
    <source>
        <dbReference type="Pfam" id="PF13173"/>
    </source>
</evidence>